<name>A0A1V6M1C8_9BACT</name>
<organism evidence="1 2">
    <name type="scientific">Candidatus Brocadia sapporoensis</name>
    <dbReference type="NCBI Taxonomy" id="392547"/>
    <lineage>
        <taxon>Bacteria</taxon>
        <taxon>Pseudomonadati</taxon>
        <taxon>Planctomycetota</taxon>
        <taxon>Candidatus Brocadiia</taxon>
        <taxon>Candidatus Brocadiales</taxon>
        <taxon>Candidatus Brocadiaceae</taxon>
        <taxon>Candidatus Brocadia</taxon>
    </lineage>
</organism>
<comment type="caution">
    <text evidence="1">The sequence shown here is derived from an EMBL/GenBank/DDBJ whole genome shotgun (WGS) entry which is preliminary data.</text>
</comment>
<dbReference type="Proteomes" id="UP000242219">
    <property type="component" value="Unassembled WGS sequence"/>
</dbReference>
<keyword evidence="2" id="KW-1185">Reference proteome</keyword>
<reference evidence="1 2" key="1">
    <citation type="journal article" date="2016" name="Genome Announc.">
        <title>Draft Genome Sequence of the Anaerobic Ammonium-Oxidizing Bacterium 'Candidatus Brocadia sp. 40'.</title>
        <authorList>
            <person name="Ali M."/>
            <person name="Haroon M.F."/>
            <person name="Narita Y."/>
            <person name="Zhang L."/>
            <person name="Rangel Shaw D."/>
            <person name="Okabe S."/>
            <person name="Saikaly P.E."/>
        </authorList>
    </citation>
    <scope>NUCLEOTIDE SEQUENCE [LARGE SCALE GENOMIC DNA]</scope>
    <source>
        <strain evidence="1 2">40</strain>
    </source>
</reference>
<evidence type="ECO:0000313" key="2">
    <source>
        <dbReference type="Proteomes" id="UP000242219"/>
    </source>
</evidence>
<gene>
    <name evidence="1" type="ORF">BIY37_04510</name>
</gene>
<evidence type="ECO:0000313" key="1">
    <source>
        <dbReference type="EMBL" id="OQD46202.1"/>
    </source>
</evidence>
<dbReference type="AlphaFoldDB" id="A0A1V6M1C8"/>
<accession>A0A1V6M1C8</accession>
<sequence length="59" mass="6502">MAQCRNFLTKFPGKVNQTLNAEGGMEKSVLWLDAGDNSIGSAIIRSNNKKTDRPYCPSQ</sequence>
<proteinExistence type="predicted"/>
<protein>
    <submittedName>
        <fullName evidence="1">Uncharacterized protein</fullName>
    </submittedName>
</protein>
<dbReference type="EMBL" id="MJUW02000052">
    <property type="protein sequence ID" value="OQD46202.1"/>
    <property type="molecule type" value="Genomic_DNA"/>
</dbReference>